<dbReference type="InterPro" id="IPR033470">
    <property type="entry name" value="FakA-like_C"/>
</dbReference>
<accession>A0A9D1PKP2</accession>
<proteinExistence type="predicted"/>
<dbReference type="PANTHER" id="PTHR33434:SF4">
    <property type="entry name" value="PHOSPHATASE PROTEIN"/>
    <property type="match status" value="1"/>
</dbReference>
<dbReference type="InterPro" id="IPR050270">
    <property type="entry name" value="DegV_domain_contain"/>
</dbReference>
<dbReference type="Proteomes" id="UP000823937">
    <property type="component" value="Unassembled WGS sequence"/>
</dbReference>
<dbReference type="InterPro" id="IPR004007">
    <property type="entry name" value="DhaL_dom"/>
</dbReference>
<dbReference type="InterPro" id="IPR036117">
    <property type="entry name" value="DhaL_dom_sf"/>
</dbReference>
<dbReference type="Gene3D" id="1.25.40.340">
    <property type="match status" value="1"/>
</dbReference>
<dbReference type="Pfam" id="PF02734">
    <property type="entry name" value="Dak2"/>
    <property type="match status" value="1"/>
</dbReference>
<dbReference type="PANTHER" id="PTHR33434">
    <property type="entry name" value="DEGV DOMAIN-CONTAINING PROTEIN DR_1986-RELATED"/>
    <property type="match status" value="1"/>
</dbReference>
<dbReference type="EMBL" id="DXHX01000008">
    <property type="protein sequence ID" value="HIV73520.1"/>
    <property type="molecule type" value="Genomic_DNA"/>
</dbReference>
<evidence type="ECO:0000313" key="3">
    <source>
        <dbReference type="Proteomes" id="UP000823937"/>
    </source>
</evidence>
<gene>
    <name evidence="2" type="ORF">H9895_00385</name>
</gene>
<reference evidence="2" key="1">
    <citation type="journal article" date="2021" name="PeerJ">
        <title>Extensive microbial diversity within the chicken gut microbiome revealed by metagenomics and culture.</title>
        <authorList>
            <person name="Gilroy R."/>
            <person name="Ravi A."/>
            <person name="Getino M."/>
            <person name="Pursley I."/>
            <person name="Horton D.L."/>
            <person name="Alikhan N.F."/>
            <person name="Baker D."/>
            <person name="Gharbi K."/>
            <person name="Hall N."/>
            <person name="Watson M."/>
            <person name="Adriaenssens E.M."/>
            <person name="Foster-Nyarko E."/>
            <person name="Jarju S."/>
            <person name="Secka A."/>
            <person name="Antonio M."/>
            <person name="Oren A."/>
            <person name="Chaudhuri R.R."/>
            <person name="La Ragione R."/>
            <person name="Hildebrand F."/>
            <person name="Pallen M.J."/>
        </authorList>
    </citation>
    <scope>NUCLEOTIDE SEQUENCE</scope>
    <source>
        <strain evidence="2">CHK169-2315</strain>
    </source>
</reference>
<name>A0A9D1PKP2_9BACI</name>
<evidence type="ECO:0000313" key="2">
    <source>
        <dbReference type="EMBL" id="HIV73520.1"/>
    </source>
</evidence>
<dbReference type="SMART" id="SM01120">
    <property type="entry name" value="Dak2"/>
    <property type="match status" value="1"/>
</dbReference>
<evidence type="ECO:0000259" key="1">
    <source>
        <dbReference type="PROSITE" id="PS51480"/>
    </source>
</evidence>
<dbReference type="SMART" id="SM01121">
    <property type="entry name" value="Dak1_2"/>
    <property type="match status" value="1"/>
</dbReference>
<dbReference type="AlphaFoldDB" id="A0A9D1PKP2"/>
<dbReference type="SUPFAM" id="SSF101473">
    <property type="entry name" value="DhaL-like"/>
    <property type="match status" value="1"/>
</dbReference>
<feature type="domain" description="DhaL" evidence="1">
    <location>
        <begin position="7"/>
        <end position="200"/>
    </location>
</feature>
<organism evidence="2 3">
    <name type="scientific">Candidatus Pseudogracilibacillus intestinigallinarum</name>
    <dbReference type="NCBI Taxonomy" id="2838742"/>
    <lineage>
        <taxon>Bacteria</taxon>
        <taxon>Bacillati</taxon>
        <taxon>Bacillota</taxon>
        <taxon>Bacilli</taxon>
        <taxon>Bacillales</taxon>
        <taxon>Bacillaceae</taxon>
        <taxon>Pseudogracilibacillus</taxon>
    </lineage>
</organism>
<protein>
    <submittedName>
        <fullName evidence="2">DAK2 domain-containing protein</fullName>
    </submittedName>
</protein>
<sequence length="544" mass="59928">MKLLNSSILIQMIQMGARNLSNNKDMINKLNVFPVPDGDTGTNMNLSMQSAVQSIQQLEESPSMELVLKAFSKGLLMGARGNSGVILSQLFRGFCAALEQTETIDTKQFAEGLQAGVDVAYKAVANPVEGTILTVAKDTAKFALTHAETEDDFVPFMETVIKEANRSLDHTPELLPVLKEVGVVDSGGKGLVTVYEGFLAMLKGEALPEPEMDVEALIKHEHEKSVQSFISKDSIEKGYCTEFFVEITSDAFDENEFRDTLAQYGDSLLVATTDDIVKVHIHSETPGEVMSIAQKYGELDRIDIENMRKQYEHIVEQENAEVKDPIDVGIITVAFGKGITQTFNSIGATTIIEGGQTMNPSTEDVLAAIEKTNAAHTFILPNNKNIVLAANQAKEISDKSITIIPTKSVPEGISALLAYDESFSNEENEQAMLEAMQDIKTGSVTYATRDTVINNMEIKQGAYIGLNDDTIKVTKDNQLDTIQALLAEIVDEDEDELITLFYGENVTEDEIENIESFVEETFEDVEIEVHEGNQPIYAYIFMVE</sequence>
<reference evidence="2" key="2">
    <citation type="submission" date="2021-04" db="EMBL/GenBank/DDBJ databases">
        <authorList>
            <person name="Gilroy R."/>
        </authorList>
    </citation>
    <scope>NUCLEOTIDE SEQUENCE</scope>
    <source>
        <strain evidence="2">CHK169-2315</strain>
    </source>
</reference>
<comment type="caution">
    <text evidence="2">The sequence shown here is derived from an EMBL/GenBank/DDBJ whole genome shotgun (WGS) entry which is preliminary data.</text>
</comment>
<dbReference type="GO" id="GO:0006071">
    <property type="term" value="P:glycerol metabolic process"/>
    <property type="evidence" value="ECO:0007669"/>
    <property type="project" value="InterPro"/>
</dbReference>
<dbReference type="Pfam" id="PF13684">
    <property type="entry name" value="FakA-like_C"/>
    <property type="match status" value="1"/>
</dbReference>
<dbReference type="NCBIfam" id="TIGR03599">
    <property type="entry name" value="YloV"/>
    <property type="match status" value="1"/>
</dbReference>
<dbReference type="InterPro" id="IPR019986">
    <property type="entry name" value="YloV-like"/>
</dbReference>
<dbReference type="Pfam" id="PF21645">
    <property type="entry name" value="FakA-like_M"/>
    <property type="match status" value="1"/>
</dbReference>
<dbReference type="InterPro" id="IPR048394">
    <property type="entry name" value="FakA-like_M"/>
</dbReference>
<dbReference type="PROSITE" id="PS51480">
    <property type="entry name" value="DHAL"/>
    <property type="match status" value="1"/>
</dbReference>
<dbReference type="GO" id="GO:0004371">
    <property type="term" value="F:glycerone kinase activity"/>
    <property type="evidence" value="ECO:0007669"/>
    <property type="project" value="InterPro"/>
</dbReference>